<sequence>MSVLFLEDKEIFGDSFGISARWLMRWTAVTGSCDLDHVISGVTTSGSDAATDPLVLTELARSRFRSQTAAVRYPEVLVLCRW</sequence>
<dbReference type="EMBL" id="JAWDGP010006349">
    <property type="protein sequence ID" value="KAK3742511.1"/>
    <property type="molecule type" value="Genomic_DNA"/>
</dbReference>
<accession>A0AAE1CX69</accession>
<dbReference type="Proteomes" id="UP001283361">
    <property type="component" value="Unassembled WGS sequence"/>
</dbReference>
<reference evidence="1" key="1">
    <citation type="journal article" date="2023" name="G3 (Bethesda)">
        <title>A reference genome for the long-term kleptoplast-retaining sea slug Elysia crispata morphotype clarki.</title>
        <authorList>
            <person name="Eastman K.E."/>
            <person name="Pendleton A.L."/>
            <person name="Shaikh M.A."/>
            <person name="Suttiyut T."/>
            <person name="Ogas R."/>
            <person name="Tomko P."/>
            <person name="Gavelis G."/>
            <person name="Widhalm J.R."/>
            <person name="Wisecaver J.H."/>
        </authorList>
    </citation>
    <scope>NUCLEOTIDE SEQUENCE</scope>
    <source>
        <strain evidence="1">ECLA1</strain>
    </source>
</reference>
<name>A0AAE1CX69_9GAST</name>
<proteinExistence type="predicted"/>
<evidence type="ECO:0000313" key="1">
    <source>
        <dbReference type="EMBL" id="KAK3742511.1"/>
    </source>
</evidence>
<protein>
    <submittedName>
        <fullName evidence="1">Uncharacterized protein</fullName>
    </submittedName>
</protein>
<keyword evidence="2" id="KW-1185">Reference proteome</keyword>
<comment type="caution">
    <text evidence="1">The sequence shown here is derived from an EMBL/GenBank/DDBJ whole genome shotgun (WGS) entry which is preliminary data.</text>
</comment>
<gene>
    <name evidence="1" type="ORF">RRG08_060013</name>
</gene>
<organism evidence="1 2">
    <name type="scientific">Elysia crispata</name>
    <name type="common">lettuce slug</name>
    <dbReference type="NCBI Taxonomy" id="231223"/>
    <lineage>
        <taxon>Eukaryota</taxon>
        <taxon>Metazoa</taxon>
        <taxon>Spiralia</taxon>
        <taxon>Lophotrochozoa</taxon>
        <taxon>Mollusca</taxon>
        <taxon>Gastropoda</taxon>
        <taxon>Heterobranchia</taxon>
        <taxon>Euthyneura</taxon>
        <taxon>Panpulmonata</taxon>
        <taxon>Sacoglossa</taxon>
        <taxon>Placobranchoidea</taxon>
        <taxon>Plakobranchidae</taxon>
        <taxon>Elysia</taxon>
    </lineage>
</organism>
<dbReference type="AlphaFoldDB" id="A0AAE1CX69"/>
<evidence type="ECO:0000313" key="2">
    <source>
        <dbReference type="Proteomes" id="UP001283361"/>
    </source>
</evidence>